<dbReference type="GO" id="GO:0003677">
    <property type="term" value="F:DNA binding"/>
    <property type="evidence" value="ECO:0007669"/>
    <property type="project" value="UniProtKB-KW"/>
</dbReference>
<proteinExistence type="predicted"/>
<dbReference type="InterPro" id="IPR008920">
    <property type="entry name" value="TF_FadR/GntR_C"/>
</dbReference>
<dbReference type="InterPro" id="IPR036390">
    <property type="entry name" value="WH_DNA-bd_sf"/>
</dbReference>
<sequence>MSADFSRSTQAYRLLEEEIVTLKLKPGATVTEAALTQRLGFGRTPIREAIQRLSWEGLLNIRPRLGIVVAEMNPSDFLKVLEARHALERLVAGLAARLASKDDRRTLEAIALDMREAAAKPDVADYLRLDKAFDEVVSAAACNPFAAKALAPLQTQSRRFWYRHFGEEDLTPAAWSHMEVMRAVAAGDEAAAMDHAENLMLYLRRQATTLVSGSGQAAAGK</sequence>
<dbReference type="EMBL" id="CXST01000005">
    <property type="protein sequence ID" value="CTQ47192.1"/>
    <property type="molecule type" value="Genomic_DNA"/>
</dbReference>
<dbReference type="SMART" id="SM00345">
    <property type="entry name" value="HTH_GNTR"/>
    <property type="match status" value="1"/>
</dbReference>
<dbReference type="AlphaFoldDB" id="A0A0M6YAT8"/>
<gene>
    <name evidence="5" type="primary">ydfH_14</name>
    <name evidence="5" type="ORF">LAL4801_05654</name>
</gene>
<dbReference type="PANTHER" id="PTHR43537">
    <property type="entry name" value="TRANSCRIPTIONAL REGULATOR, GNTR FAMILY"/>
    <property type="match status" value="1"/>
</dbReference>
<protein>
    <submittedName>
        <fullName evidence="5">Putative HTH-type transcriptional regulator YdfH</fullName>
    </submittedName>
</protein>
<accession>A0A0M6YAT8</accession>
<dbReference type="Gene3D" id="1.10.10.10">
    <property type="entry name" value="Winged helix-like DNA-binding domain superfamily/Winged helix DNA-binding domain"/>
    <property type="match status" value="1"/>
</dbReference>
<feature type="domain" description="HTH gntR-type" evidence="4">
    <location>
        <begin position="5"/>
        <end position="72"/>
    </location>
</feature>
<evidence type="ECO:0000256" key="1">
    <source>
        <dbReference type="ARBA" id="ARBA00023015"/>
    </source>
</evidence>
<evidence type="ECO:0000256" key="2">
    <source>
        <dbReference type="ARBA" id="ARBA00023125"/>
    </source>
</evidence>
<dbReference type="SUPFAM" id="SSF48008">
    <property type="entry name" value="GntR ligand-binding domain-like"/>
    <property type="match status" value="1"/>
</dbReference>
<dbReference type="RefSeq" id="WP_055661222.1">
    <property type="nucleotide sequence ID" value="NZ_CXST01000005.1"/>
</dbReference>
<evidence type="ECO:0000256" key="3">
    <source>
        <dbReference type="ARBA" id="ARBA00023163"/>
    </source>
</evidence>
<dbReference type="Pfam" id="PF07729">
    <property type="entry name" value="FCD"/>
    <property type="match status" value="1"/>
</dbReference>
<dbReference type="KEGG" id="lagg:B0E33_16670"/>
<keyword evidence="2" id="KW-0238">DNA-binding</keyword>
<dbReference type="SMART" id="SM00895">
    <property type="entry name" value="FCD"/>
    <property type="match status" value="1"/>
</dbReference>
<dbReference type="PANTHER" id="PTHR43537:SF45">
    <property type="entry name" value="GNTR FAMILY REGULATORY PROTEIN"/>
    <property type="match status" value="1"/>
</dbReference>
<dbReference type="Gene3D" id="1.20.120.530">
    <property type="entry name" value="GntR ligand-binding domain-like"/>
    <property type="match status" value="1"/>
</dbReference>
<dbReference type="PROSITE" id="PS50949">
    <property type="entry name" value="HTH_GNTR"/>
    <property type="match status" value="1"/>
</dbReference>
<keyword evidence="1" id="KW-0805">Transcription regulation</keyword>
<evidence type="ECO:0000313" key="5">
    <source>
        <dbReference type="EMBL" id="CTQ47192.1"/>
    </source>
</evidence>
<dbReference type="InterPro" id="IPR011711">
    <property type="entry name" value="GntR_C"/>
</dbReference>
<dbReference type="OrthoDB" id="9806293at2"/>
<evidence type="ECO:0000313" key="6">
    <source>
        <dbReference type="Proteomes" id="UP000048926"/>
    </source>
</evidence>
<dbReference type="GO" id="GO:0003700">
    <property type="term" value="F:DNA-binding transcription factor activity"/>
    <property type="evidence" value="ECO:0007669"/>
    <property type="project" value="InterPro"/>
</dbReference>
<keyword evidence="3" id="KW-0804">Transcription</keyword>
<dbReference type="Pfam" id="PF00392">
    <property type="entry name" value="GntR"/>
    <property type="match status" value="1"/>
</dbReference>
<evidence type="ECO:0000259" key="4">
    <source>
        <dbReference type="PROSITE" id="PS50949"/>
    </source>
</evidence>
<dbReference type="SUPFAM" id="SSF46785">
    <property type="entry name" value="Winged helix' DNA-binding domain"/>
    <property type="match status" value="1"/>
</dbReference>
<dbReference type="InterPro" id="IPR000524">
    <property type="entry name" value="Tscrpt_reg_HTH_GntR"/>
</dbReference>
<keyword evidence="6" id="KW-1185">Reference proteome</keyword>
<reference evidence="6" key="1">
    <citation type="submission" date="2015-07" db="EMBL/GenBank/DDBJ databases">
        <authorList>
            <person name="Rodrigo-Torres Lidia"/>
            <person name="Arahal R.David."/>
        </authorList>
    </citation>
    <scope>NUCLEOTIDE SEQUENCE [LARGE SCALE GENOMIC DNA]</scope>
    <source>
        <strain evidence="6">CECT 4801</strain>
    </source>
</reference>
<dbReference type="CDD" id="cd07377">
    <property type="entry name" value="WHTH_GntR"/>
    <property type="match status" value="1"/>
</dbReference>
<dbReference type="STRING" id="187304.B0E33_16670"/>
<organism evidence="5 6">
    <name type="scientific">Roseibium aggregatum</name>
    <dbReference type="NCBI Taxonomy" id="187304"/>
    <lineage>
        <taxon>Bacteria</taxon>
        <taxon>Pseudomonadati</taxon>
        <taxon>Pseudomonadota</taxon>
        <taxon>Alphaproteobacteria</taxon>
        <taxon>Hyphomicrobiales</taxon>
        <taxon>Stappiaceae</taxon>
        <taxon>Roseibium</taxon>
    </lineage>
</organism>
<dbReference type="InterPro" id="IPR036388">
    <property type="entry name" value="WH-like_DNA-bd_sf"/>
</dbReference>
<name>A0A0M6YAT8_9HYPH</name>
<dbReference type="Proteomes" id="UP000048926">
    <property type="component" value="Unassembled WGS sequence"/>
</dbReference>